<reference evidence="2 3" key="1">
    <citation type="submission" date="2016-10" db="EMBL/GenBank/DDBJ databases">
        <authorList>
            <person name="de Groot N.N."/>
        </authorList>
    </citation>
    <scope>NUCLEOTIDE SEQUENCE [LARGE SCALE GENOMIC DNA]</scope>
    <source>
        <strain evidence="2 3">BS3655</strain>
    </source>
</reference>
<evidence type="ECO:0000313" key="3">
    <source>
        <dbReference type="Proteomes" id="UP000183114"/>
    </source>
</evidence>
<organism evidence="2 3">
    <name type="scientific">Pseudomonas frederiksbergensis</name>
    <dbReference type="NCBI Taxonomy" id="104087"/>
    <lineage>
        <taxon>Bacteria</taxon>
        <taxon>Pseudomonadati</taxon>
        <taxon>Pseudomonadota</taxon>
        <taxon>Gammaproteobacteria</taxon>
        <taxon>Pseudomonadales</taxon>
        <taxon>Pseudomonadaceae</taxon>
        <taxon>Pseudomonas</taxon>
    </lineage>
</organism>
<sequence length="118" mass="13531">MELIEEIEKAWGWAGIKPAEVVGDNDFGNLIIKDVAGSYWRLCPEDLYCNRIANDRAELDALSQNQDFLHDWYMETLVKQARDRLGLLRPGYRYCLKIPAVLGGQYEESNLATISLHE</sequence>
<dbReference type="Pfam" id="PF08906">
    <property type="entry name" value="T6SS_Tdi1_C"/>
    <property type="match status" value="1"/>
</dbReference>
<feature type="domain" description="T6SS immunity protein Tdi1 C-terminal" evidence="1">
    <location>
        <begin position="55"/>
        <end position="118"/>
    </location>
</feature>
<evidence type="ECO:0000313" key="2">
    <source>
        <dbReference type="EMBL" id="SED88599.1"/>
    </source>
</evidence>
<dbReference type="Proteomes" id="UP000183114">
    <property type="component" value="Unassembled WGS sequence"/>
</dbReference>
<protein>
    <recommendedName>
        <fullName evidence="1">T6SS immunity protein Tdi1 C-terminal domain-containing protein</fullName>
    </recommendedName>
</protein>
<gene>
    <name evidence="2" type="ORF">SAMN04490185_4433</name>
</gene>
<dbReference type="EMBL" id="FNTF01000002">
    <property type="protein sequence ID" value="SED88599.1"/>
    <property type="molecule type" value="Genomic_DNA"/>
</dbReference>
<name>A0A1H5EBV8_9PSED</name>
<dbReference type="InterPro" id="IPR015002">
    <property type="entry name" value="T6SS_Tdi1_C"/>
</dbReference>
<dbReference type="RefSeq" id="WP_074877478.1">
    <property type="nucleotide sequence ID" value="NZ_FNTF01000002.1"/>
</dbReference>
<proteinExistence type="predicted"/>
<evidence type="ECO:0000259" key="1">
    <source>
        <dbReference type="Pfam" id="PF08906"/>
    </source>
</evidence>
<accession>A0A1H5EBV8</accession>
<dbReference type="AlphaFoldDB" id="A0A1H5EBV8"/>